<evidence type="ECO:0000313" key="1">
    <source>
        <dbReference type="EMBL" id="KAF9537007.1"/>
    </source>
</evidence>
<sequence length="62" mass="6618">MAAMAAMAAMVAIPIQAPMATQDLLQPNPYPGATQSLRPVPPTPPFIAYPTIRQIRSKTTLV</sequence>
<name>A0A9P6EWH0_9FUNG</name>
<proteinExistence type="predicted"/>
<evidence type="ECO:0000313" key="2">
    <source>
        <dbReference type="Proteomes" id="UP000780801"/>
    </source>
</evidence>
<accession>A0A9P6EWH0</accession>
<gene>
    <name evidence="1" type="ORF">BGW38_010098</name>
</gene>
<dbReference type="EMBL" id="JAABOA010007874">
    <property type="protein sequence ID" value="KAF9537007.1"/>
    <property type="molecule type" value="Genomic_DNA"/>
</dbReference>
<dbReference type="Proteomes" id="UP000780801">
    <property type="component" value="Unassembled WGS sequence"/>
</dbReference>
<comment type="caution">
    <text evidence="1">The sequence shown here is derived from an EMBL/GenBank/DDBJ whole genome shotgun (WGS) entry which is preliminary data.</text>
</comment>
<keyword evidence="2" id="KW-1185">Reference proteome</keyword>
<dbReference type="AlphaFoldDB" id="A0A9P6EWH0"/>
<feature type="non-terminal residue" evidence="1">
    <location>
        <position position="62"/>
    </location>
</feature>
<protein>
    <submittedName>
        <fullName evidence="1">Uncharacterized protein</fullName>
    </submittedName>
</protein>
<reference evidence="1" key="1">
    <citation type="journal article" date="2020" name="Fungal Divers.">
        <title>Resolving the Mortierellaceae phylogeny through synthesis of multi-gene phylogenetics and phylogenomics.</title>
        <authorList>
            <person name="Vandepol N."/>
            <person name="Liber J."/>
            <person name="Desiro A."/>
            <person name="Na H."/>
            <person name="Kennedy M."/>
            <person name="Barry K."/>
            <person name="Grigoriev I.V."/>
            <person name="Miller A.N."/>
            <person name="O'Donnell K."/>
            <person name="Stajich J.E."/>
            <person name="Bonito G."/>
        </authorList>
    </citation>
    <scope>NUCLEOTIDE SEQUENCE</scope>
    <source>
        <strain evidence="1">KOD1015</strain>
    </source>
</reference>
<organism evidence="1 2">
    <name type="scientific">Lunasporangiospora selenospora</name>
    <dbReference type="NCBI Taxonomy" id="979761"/>
    <lineage>
        <taxon>Eukaryota</taxon>
        <taxon>Fungi</taxon>
        <taxon>Fungi incertae sedis</taxon>
        <taxon>Mucoromycota</taxon>
        <taxon>Mortierellomycotina</taxon>
        <taxon>Mortierellomycetes</taxon>
        <taxon>Mortierellales</taxon>
        <taxon>Mortierellaceae</taxon>
        <taxon>Lunasporangiospora</taxon>
    </lineage>
</organism>